<evidence type="ECO:0000313" key="2">
    <source>
        <dbReference type="Proteomes" id="UP001497480"/>
    </source>
</evidence>
<name>A0AAV1WBM5_LUPLU</name>
<dbReference type="AlphaFoldDB" id="A0AAV1WBM5"/>
<accession>A0AAV1WBM5</accession>
<comment type="caution">
    <text evidence="1">The sequence shown here is derived from an EMBL/GenBank/DDBJ whole genome shotgun (WGS) entry which is preliminary data.</text>
</comment>
<reference evidence="1 2" key="1">
    <citation type="submission" date="2024-03" db="EMBL/GenBank/DDBJ databases">
        <authorList>
            <person name="Martinez-Hernandez J."/>
        </authorList>
    </citation>
    <scope>NUCLEOTIDE SEQUENCE [LARGE SCALE GENOMIC DNA]</scope>
</reference>
<gene>
    <name evidence="1" type="ORF">LLUT_LOCUS7416</name>
</gene>
<sequence length="91" mass="10102">MCALPYHLMQHKGKFQSWFHFKGGDLVLPAENYTIADSNLGVVCLAMGASSAILLQPRAVHDQDYVINVTTLRWWSLCIVSTAGPRKGVKQ</sequence>
<dbReference type="Proteomes" id="UP001497480">
    <property type="component" value="Unassembled WGS sequence"/>
</dbReference>
<dbReference type="EMBL" id="CAXHTB010000005">
    <property type="protein sequence ID" value="CAL0306356.1"/>
    <property type="molecule type" value="Genomic_DNA"/>
</dbReference>
<evidence type="ECO:0000313" key="1">
    <source>
        <dbReference type="EMBL" id="CAL0306356.1"/>
    </source>
</evidence>
<keyword evidence="2" id="KW-1185">Reference proteome</keyword>
<protein>
    <submittedName>
        <fullName evidence="1">Uncharacterized protein</fullName>
    </submittedName>
</protein>
<organism evidence="1 2">
    <name type="scientific">Lupinus luteus</name>
    <name type="common">European yellow lupine</name>
    <dbReference type="NCBI Taxonomy" id="3873"/>
    <lineage>
        <taxon>Eukaryota</taxon>
        <taxon>Viridiplantae</taxon>
        <taxon>Streptophyta</taxon>
        <taxon>Embryophyta</taxon>
        <taxon>Tracheophyta</taxon>
        <taxon>Spermatophyta</taxon>
        <taxon>Magnoliopsida</taxon>
        <taxon>eudicotyledons</taxon>
        <taxon>Gunneridae</taxon>
        <taxon>Pentapetalae</taxon>
        <taxon>rosids</taxon>
        <taxon>fabids</taxon>
        <taxon>Fabales</taxon>
        <taxon>Fabaceae</taxon>
        <taxon>Papilionoideae</taxon>
        <taxon>50 kb inversion clade</taxon>
        <taxon>genistoids sensu lato</taxon>
        <taxon>core genistoids</taxon>
        <taxon>Genisteae</taxon>
        <taxon>Lupinus</taxon>
    </lineage>
</organism>
<proteinExistence type="predicted"/>